<comment type="caution">
    <text evidence="2">The sequence shown here is derived from an EMBL/GenBank/DDBJ whole genome shotgun (WGS) entry which is preliminary data.</text>
</comment>
<evidence type="ECO:0000313" key="3">
    <source>
        <dbReference type="Proteomes" id="UP001189429"/>
    </source>
</evidence>
<evidence type="ECO:0000313" key="2">
    <source>
        <dbReference type="EMBL" id="CAK0906067.1"/>
    </source>
</evidence>
<keyword evidence="3" id="KW-1185">Reference proteome</keyword>
<feature type="compositionally biased region" description="Basic and acidic residues" evidence="1">
    <location>
        <begin position="194"/>
        <end position="212"/>
    </location>
</feature>
<feature type="compositionally biased region" description="Pro residues" evidence="1">
    <location>
        <begin position="214"/>
        <end position="223"/>
    </location>
</feature>
<feature type="region of interest" description="Disordered" evidence="1">
    <location>
        <begin position="194"/>
        <end position="251"/>
    </location>
</feature>
<feature type="region of interest" description="Disordered" evidence="1">
    <location>
        <begin position="124"/>
        <end position="145"/>
    </location>
</feature>
<reference evidence="2" key="1">
    <citation type="submission" date="2023-10" db="EMBL/GenBank/DDBJ databases">
        <authorList>
            <person name="Chen Y."/>
            <person name="Shah S."/>
            <person name="Dougan E. K."/>
            <person name="Thang M."/>
            <person name="Chan C."/>
        </authorList>
    </citation>
    <scope>NUCLEOTIDE SEQUENCE [LARGE SCALE GENOMIC DNA]</scope>
</reference>
<accession>A0ABN9Y0V2</accession>
<proteinExistence type="predicted"/>
<gene>
    <name evidence="2" type="ORF">PCOR1329_LOCUS81534</name>
</gene>
<evidence type="ECO:0000256" key="1">
    <source>
        <dbReference type="SAM" id="MobiDB-lite"/>
    </source>
</evidence>
<organism evidence="2 3">
    <name type="scientific">Prorocentrum cordatum</name>
    <dbReference type="NCBI Taxonomy" id="2364126"/>
    <lineage>
        <taxon>Eukaryota</taxon>
        <taxon>Sar</taxon>
        <taxon>Alveolata</taxon>
        <taxon>Dinophyceae</taxon>
        <taxon>Prorocentrales</taxon>
        <taxon>Prorocentraceae</taxon>
        <taxon>Prorocentrum</taxon>
    </lineage>
</organism>
<name>A0ABN9Y0V2_9DINO</name>
<sequence length="493" mass="52794">DPIGRDRPLRLCEKGPIKIPPKPPESPLKSAPKEVWGGVWKRALSKPWDREVPQVILEGRAPGGCLKYCLPSVGKFRATHVVLNDSMAALLALLKGRSSSGQLQRICRLVAALSLCSGRGAARRWVPSGHDSADPASRNRPGLTAEADRAAATDVAGRAAELLVGRGAEGGVAWAGAWSGGRVAAAAGPGVEANRFRREVAPPSARRGERPPSSETPPAPPGPQSRHHPEAKRGPAVRGAGVGVGPSRRDNPRRAISLNLWARRSQLPIETLPQLDEAPAVYFHEQFLKGEESADTWRTFAALSFSGHHLGLKCSSLPRATRAARGWRRLAPPRPRLPLPRAARCQIIRQLVSMSKRALAELTAEGAPLFDVSDSEWNAKFAVAARASGPQPLPLLTLHQLRHGGAGRELLASSRAQDKVQKRGRRVTDQAARRCAEGGRIQEPLNSLPDAIQHPATLEGFSGGGNSSRALRIVIKGIASFELDTVNVLPPTH</sequence>
<feature type="non-terminal residue" evidence="2">
    <location>
        <position position="1"/>
    </location>
</feature>
<dbReference type="EMBL" id="CAUYUJ010021638">
    <property type="protein sequence ID" value="CAK0906067.1"/>
    <property type="molecule type" value="Genomic_DNA"/>
</dbReference>
<dbReference type="Proteomes" id="UP001189429">
    <property type="component" value="Unassembled WGS sequence"/>
</dbReference>
<protein>
    <submittedName>
        <fullName evidence="2">Uncharacterized protein</fullName>
    </submittedName>
</protein>